<dbReference type="Proteomes" id="UP001597521">
    <property type="component" value="Unassembled WGS sequence"/>
</dbReference>
<organism evidence="2 3">
    <name type="scientific">Devosia albogilva</name>
    <dbReference type="NCBI Taxonomy" id="429726"/>
    <lineage>
        <taxon>Bacteria</taxon>
        <taxon>Pseudomonadati</taxon>
        <taxon>Pseudomonadota</taxon>
        <taxon>Alphaproteobacteria</taxon>
        <taxon>Hyphomicrobiales</taxon>
        <taxon>Devosiaceae</taxon>
        <taxon>Devosia</taxon>
    </lineage>
</organism>
<protein>
    <submittedName>
        <fullName evidence="2">Uncharacterized protein</fullName>
    </submittedName>
</protein>
<sequence length="178" mass="18843">MRAWLAATAAALALCASPALAQKTKSPAAPQSVAALEVCEQFARGDVLAVDNANAKGWDAYATDTESPYVRSYSASRDLPGIGLANLFALVEDYPETTFGYCRLDVMEPTGRNGAQQIEAIQGLDRYEGTGETVSDGTFASLKGTSETAQSLLLAHWTETSFVIQLTVITPTATAETE</sequence>
<feature type="chain" id="PRO_5046755175" evidence="1">
    <location>
        <begin position="22"/>
        <end position="178"/>
    </location>
</feature>
<evidence type="ECO:0000256" key="1">
    <source>
        <dbReference type="SAM" id="SignalP"/>
    </source>
</evidence>
<name>A0ABW5QHF1_9HYPH</name>
<feature type="signal peptide" evidence="1">
    <location>
        <begin position="1"/>
        <end position="21"/>
    </location>
</feature>
<accession>A0ABW5QHF1</accession>
<proteinExistence type="predicted"/>
<keyword evidence="3" id="KW-1185">Reference proteome</keyword>
<gene>
    <name evidence="2" type="ORF">ACFSX5_04255</name>
</gene>
<keyword evidence="1" id="KW-0732">Signal</keyword>
<dbReference type="RefSeq" id="WP_386832050.1">
    <property type="nucleotide sequence ID" value="NZ_JBHUNP010000001.1"/>
</dbReference>
<evidence type="ECO:0000313" key="3">
    <source>
        <dbReference type="Proteomes" id="UP001597521"/>
    </source>
</evidence>
<evidence type="ECO:0000313" key="2">
    <source>
        <dbReference type="EMBL" id="MFD2647007.1"/>
    </source>
</evidence>
<dbReference type="EMBL" id="JBHUNP010000001">
    <property type="protein sequence ID" value="MFD2647007.1"/>
    <property type="molecule type" value="Genomic_DNA"/>
</dbReference>
<reference evidence="3" key="1">
    <citation type="journal article" date="2019" name="Int. J. Syst. Evol. Microbiol.">
        <title>The Global Catalogue of Microorganisms (GCM) 10K type strain sequencing project: providing services to taxonomists for standard genome sequencing and annotation.</title>
        <authorList>
            <consortium name="The Broad Institute Genomics Platform"/>
            <consortium name="The Broad Institute Genome Sequencing Center for Infectious Disease"/>
            <person name="Wu L."/>
            <person name="Ma J."/>
        </authorList>
    </citation>
    <scope>NUCLEOTIDE SEQUENCE [LARGE SCALE GENOMIC DNA]</scope>
    <source>
        <strain evidence="3">CCM 7427</strain>
    </source>
</reference>
<comment type="caution">
    <text evidence="2">The sequence shown here is derived from an EMBL/GenBank/DDBJ whole genome shotgun (WGS) entry which is preliminary data.</text>
</comment>